<dbReference type="SUPFAM" id="SSF46557">
    <property type="entry name" value="GreA transcript cleavage protein, N-terminal domain"/>
    <property type="match status" value="1"/>
</dbReference>
<dbReference type="NCBIfam" id="TIGR01462">
    <property type="entry name" value="greA"/>
    <property type="match status" value="1"/>
</dbReference>
<dbReference type="NCBIfam" id="NF001263">
    <property type="entry name" value="PRK00226.1-4"/>
    <property type="match status" value="1"/>
</dbReference>
<evidence type="ECO:0000313" key="12">
    <source>
        <dbReference type="EMBL" id="PIY88589.1"/>
    </source>
</evidence>
<dbReference type="InterPro" id="IPR036805">
    <property type="entry name" value="Tscrpt_elong_fac_GreA/B_N_sf"/>
</dbReference>
<keyword evidence="12" id="KW-0648">Protein biosynthesis</keyword>
<dbReference type="GO" id="GO:0032784">
    <property type="term" value="P:regulation of DNA-templated transcription elongation"/>
    <property type="evidence" value="ECO:0007669"/>
    <property type="project" value="UniProtKB-UniRule"/>
</dbReference>
<keyword evidence="12" id="KW-0251">Elongation factor</keyword>
<dbReference type="GO" id="GO:0003677">
    <property type="term" value="F:DNA binding"/>
    <property type="evidence" value="ECO:0007669"/>
    <property type="project" value="UniProtKB-UniRule"/>
</dbReference>
<dbReference type="InterPro" id="IPR028624">
    <property type="entry name" value="Tscrpt_elong_fac_GreA/B"/>
</dbReference>
<feature type="domain" description="Transcription elongation factor GreA/GreB C-terminal" evidence="10">
    <location>
        <begin position="92"/>
        <end position="162"/>
    </location>
</feature>
<dbReference type="InterPro" id="IPR006359">
    <property type="entry name" value="Tscrpt_elong_fac_GreA"/>
</dbReference>
<keyword evidence="4 8" id="KW-0238">DNA-binding</keyword>
<evidence type="ECO:0000256" key="5">
    <source>
        <dbReference type="ARBA" id="ARBA00023163"/>
    </source>
</evidence>
<dbReference type="PIRSF" id="PIRSF006092">
    <property type="entry name" value="GreA_GreB"/>
    <property type="match status" value="1"/>
</dbReference>
<dbReference type="GO" id="GO:0006354">
    <property type="term" value="P:DNA-templated transcription elongation"/>
    <property type="evidence" value="ECO:0007669"/>
    <property type="project" value="TreeGrafter"/>
</dbReference>
<dbReference type="Pfam" id="PF01272">
    <property type="entry name" value="GreA_GreB"/>
    <property type="match status" value="1"/>
</dbReference>
<organism evidence="12 13">
    <name type="scientific">Candidatus Nealsonbacteria bacterium CG_4_10_14_0_8_um_filter_37_14</name>
    <dbReference type="NCBI Taxonomy" id="1974684"/>
    <lineage>
        <taxon>Bacteria</taxon>
        <taxon>Candidatus Nealsoniibacteriota</taxon>
    </lineage>
</organism>
<evidence type="ECO:0000256" key="4">
    <source>
        <dbReference type="ARBA" id="ARBA00023125"/>
    </source>
</evidence>
<dbReference type="Proteomes" id="UP000230767">
    <property type="component" value="Unassembled WGS sequence"/>
</dbReference>
<keyword evidence="5 8" id="KW-0804">Transcription</keyword>
<evidence type="ECO:0000259" key="11">
    <source>
        <dbReference type="Pfam" id="PF03449"/>
    </source>
</evidence>
<dbReference type="InterPro" id="IPR001437">
    <property type="entry name" value="Tscrpt_elong_fac_GreA/B_C"/>
</dbReference>
<dbReference type="GO" id="GO:0003746">
    <property type="term" value="F:translation elongation factor activity"/>
    <property type="evidence" value="ECO:0007669"/>
    <property type="project" value="UniProtKB-KW"/>
</dbReference>
<dbReference type="AlphaFoldDB" id="A0A2M7R5J2"/>
<reference evidence="13" key="1">
    <citation type="submission" date="2017-09" db="EMBL/GenBank/DDBJ databases">
        <title>Depth-based differentiation of microbial function through sediment-hosted aquifers and enrichment of novel symbionts in the deep terrestrial subsurface.</title>
        <authorList>
            <person name="Probst A.J."/>
            <person name="Ladd B."/>
            <person name="Jarett J.K."/>
            <person name="Geller-Mcgrath D.E."/>
            <person name="Sieber C.M.K."/>
            <person name="Emerson J.B."/>
            <person name="Anantharaman K."/>
            <person name="Thomas B.C."/>
            <person name="Malmstrom R."/>
            <person name="Stieglmeier M."/>
            <person name="Klingl A."/>
            <person name="Woyke T."/>
            <person name="Ryan C.M."/>
            <person name="Banfield J.F."/>
        </authorList>
    </citation>
    <scope>NUCLEOTIDE SEQUENCE [LARGE SCALE GENOMIC DNA]</scope>
</reference>
<evidence type="ECO:0000256" key="3">
    <source>
        <dbReference type="ARBA" id="ARBA00023015"/>
    </source>
</evidence>
<evidence type="ECO:0000313" key="13">
    <source>
        <dbReference type="Proteomes" id="UP000230767"/>
    </source>
</evidence>
<comment type="similarity">
    <text evidence="1 8 9">Belongs to the GreA/GreB family.</text>
</comment>
<feature type="domain" description="Transcription elongation factor GreA/GreB N-terminal" evidence="11">
    <location>
        <begin position="4"/>
        <end position="73"/>
    </location>
</feature>
<dbReference type="HAMAP" id="MF_00105">
    <property type="entry name" value="GreA_GreB"/>
    <property type="match status" value="1"/>
</dbReference>
<dbReference type="PANTHER" id="PTHR30437">
    <property type="entry name" value="TRANSCRIPTION ELONGATION FACTOR GREA"/>
    <property type="match status" value="1"/>
</dbReference>
<evidence type="ECO:0000256" key="2">
    <source>
        <dbReference type="ARBA" id="ARBA00013729"/>
    </source>
</evidence>
<dbReference type="Pfam" id="PF03449">
    <property type="entry name" value="GreA_GreB_N"/>
    <property type="match status" value="1"/>
</dbReference>
<evidence type="ECO:0000256" key="7">
    <source>
        <dbReference type="ARBA" id="ARBA00030776"/>
    </source>
</evidence>
<evidence type="ECO:0000256" key="9">
    <source>
        <dbReference type="RuleBase" id="RU000556"/>
    </source>
</evidence>
<accession>A0A2M7R5J2</accession>
<dbReference type="Gene3D" id="1.10.287.180">
    <property type="entry name" value="Transcription elongation factor, GreA/GreB, N-terminal domain"/>
    <property type="match status" value="1"/>
</dbReference>
<evidence type="ECO:0000256" key="6">
    <source>
        <dbReference type="ARBA" id="ARBA00024916"/>
    </source>
</evidence>
<proteinExistence type="inferred from homology"/>
<dbReference type="EMBL" id="PFLW01000079">
    <property type="protein sequence ID" value="PIY88589.1"/>
    <property type="molecule type" value="Genomic_DNA"/>
</dbReference>
<dbReference type="Gene3D" id="3.10.50.30">
    <property type="entry name" value="Transcription elongation factor, GreA/GreB, C-terminal domain"/>
    <property type="match status" value="1"/>
</dbReference>
<dbReference type="InterPro" id="IPR036953">
    <property type="entry name" value="GreA/GreB_C_sf"/>
</dbReference>
<dbReference type="FunFam" id="1.10.287.180:FF:000001">
    <property type="entry name" value="Transcription elongation factor GreA"/>
    <property type="match status" value="1"/>
</dbReference>
<dbReference type="PANTHER" id="PTHR30437:SF4">
    <property type="entry name" value="TRANSCRIPTION ELONGATION FACTOR GREA"/>
    <property type="match status" value="1"/>
</dbReference>
<dbReference type="InterPro" id="IPR023459">
    <property type="entry name" value="Tscrpt_elong_fac_GreA/B_fam"/>
</dbReference>
<name>A0A2M7R5J2_9BACT</name>
<gene>
    <name evidence="8" type="primary">greA</name>
    <name evidence="12" type="ORF">COY73_03315</name>
</gene>
<evidence type="ECO:0000259" key="10">
    <source>
        <dbReference type="Pfam" id="PF01272"/>
    </source>
</evidence>
<protein>
    <recommendedName>
        <fullName evidence="2 8">Transcription elongation factor GreA</fullName>
    </recommendedName>
    <alternativeName>
        <fullName evidence="7 8">Transcript cleavage factor GreA</fullName>
    </alternativeName>
</protein>
<evidence type="ECO:0000256" key="8">
    <source>
        <dbReference type="HAMAP-Rule" id="MF_00105"/>
    </source>
</evidence>
<keyword evidence="3 8" id="KW-0805">Transcription regulation</keyword>
<sequence length="162" mass="18077">MKKYLSPEGLEKLKKELDYLKNVKRKEIAEKLQRSTSFGDLSENSEFAEAKEDQAFVEGRILELEELIRSAVIVSESGQKDLAQIGSTILVSFGDKTHAFNLLDRKNIQKFKIVGAEEANPSEGKISVDSPVGKAILNQPRGSIIEVNTPSGKIRYKILKIE</sequence>
<evidence type="ECO:0000256" key="1">
    <source>
        <dbReference type="ARBA" id="ARBA00008213"/>
    </source>
</evidence>
<comment type="function">
    <text evidence="6 8 9">Necessary for efficient RNA polymerase transcription elongation past template-encoded arresting sites. The arresting sites in DNA have the property of trapping a certain fraction of elongating RNA polymerases that pass through, resulting in locked ternary complexes. Cleavage of the nascent transcript by cleavage factors such as GreA or GreB allows the resumption of elongation from the new 3'terminus. GreA releases sequences of 2 to 3 nucleotides.</text>
</comment>
<dbReference type="GO" id="GO:0070063">
    <property type="term" value="F:RNA polymerase binding"/>
    <property type="evidence" value="ECO:0007669"/>
    <property type="project" value="InterPro"/>
</dbReference>
<dbReference type="InterPro" id="IPR022691">
    <property type="entry name" value="Tscrpt_elong_fac_GreA/B_N"/>
</dbReference>
<comment type="caution">
    <text evidence="12">The sequence shown here is derived from an EMBL/GenBank/DDBJ whole genome shotgun (WGS) entry which is preliminary data.</text>
</comment>
<dbReference type="SUPFAM" id="SSF54534">
    <property type="entry name" value="FKBP-like"/>
    <property type="match status" value="1"/>
</dbReference>